<evidence type="ECO:0000256" key="4">
    <source>
        <dbReference type="ARBA" id="ARBA00023163"/>
    </source>
</evidence>
<dbReference type="SMART" id="SM00354">
    <property type="entry name" value="HTH_LACI"/>
    <property type="match status" value="1"/>
</dbReference>
<comment type="caution">
    <text evidence="6">The sequence shown here is derived from an EMBL/GenBank/DDBJ whole genome shotgun (WGS) entry which is preliminary data.</text>
</comment>
<evidence type="ECO:0000259" key="5">
    <source>
        <dbReference type="PROSITE" id="PS50932"/>
    </source>
</evidence>
<protein>
    <submittedName>
        <fullName evidence="6">DNA-binding LacI/PurR family transcriptional regulator</fullName>
    </submittedName>
</protein>
<sequence>MNENTLTTLRDIAEAAGVSIASVSKVLNNRAGVSDESRQKILAVAEQLGYQGRMARAFHRAGIGTAVMIVPAEYYSGSQFYEDIIRGALDEAAASSLNLEVRLVASSACNNIEEINDILQSSNHGAIVAIGLDDRQTIDLIAECGLPAVLINSMDRTMRIDTVLPDNWAAGWLAARRLLDAGHREIMHVTLPRRLSMQRRLEGFRQALEETGISFDEGRHILDLDKMGMQETQAQLAIRQAHDAGRLDKVTAFFCSMDVVALGVIQGLQSKGFTIPEDYSIVGLDDVAVASRSRPPLTTIRIDRLDLGRKGIQLLTNRIANPSDSVARINLGVKMIERATVAAPRTLPDTKNPHQT</sequence>
<reference evidence="6 7" key="1">
    <citation type="submission" date="2020-07" db="EMBL/GenBank/DDBJ databases">
        <title>Genomic Encyclopedia of Type Strains, Phase IV (KMG-V): Genome sequencing to study the core and pangenomes of soil and plant-associated prokaryotes.</title>
        <authorList>
            <person name="Whitman W."/>
        </authorList>
    </citation>
    <scope>NUCLEOTIDE SEQUENCE [LARGE SCALE GENOMIC DNA]</scope>
    <source>
        <strain evidence="6 7">AN3</strain>
    </source>
</reference>
<dbReference type="Pfam" id="PF00356">
    <property type="entry name" value="LacI"/>
    <property type="match status" value="1"/>
</dbReference>
<dbReference type="InterPro" id="IPR000843">
    <property type="entry name" value="HTH_LacI"/>
</dbReference>
<keyword evidence="7" id="KW-1185">Reference proteome</keyword>
<dbReference type="InterPro" id="IPR010982">
    <property type="entry name" value="Lambda_DNA-bd_dom_sf"/>
</dbReference>
<dbReference type="SUPFAM" id="SSF47413">
    <property type="entry name" value="lambda repressor-like DNA-binding domains"/>
    <property type="match status" value="1"/>
</dbReference>
<keyword evidence="4" id="KW-0804">Transcription</keyword>
<dbReference type="PROSITE" id="PS00356">
    <property type="entry name" value="HTH_LACI_1"/>
    <property type="match status" value="1"/>
</dbReference>
<accession>A0A839EKM2</accession>
<evidence type="ECO:0000256" key="1">
    <source>
        <dbReference type="ARBA" id="ARBA00022491"/>
    </source>
</evidence>
<dbReference type="EMBL" id="JACGXN010000011">
    <property type="protein sequence ID" value="MBA8880993.1"/>
    <property type="molecule type" value="Genomic_DNA"/>
</dbReference>
<dbReference type="RefSeq" id="WP_182551625.1">
    <property type="nucleotide sequence ID" value="NZ_JACGXN010000011.1"/>
</dbReference>
<dbReference type="CDD" id="cd06267">
    <property type="entry name" value="PBP1_LacI_sugar_binding-like"/>
    <property type="match status" value="1"/>
</dbReference>
<dbReference type="GO" id="GO:0000976">
    <property type="term" value="F:transcription cis-regulatory region binding"/>
    <property type="evidence" value="ECO:0007669"/>
    <property type="project" value="TreeGrafter"/>
</dbReference>
<gene>
    <name evidence="6" type="ORF">FHW16_004728</name>
</gene>
<proteinExistence type="predicted"/>
<evidence type="ECO:0000256" key="2">
    <source>
        <dbReference type="ARBA" id="ARBA00023015"/>
    </source>
</evidence>
<evidence type="ECO:0000313" key="6">
    <source>
        <dbReference type="EMBL" id="MBA8880993.1"/>
    </source>
</evidence>
<evidence type="ECO:0000256" key="3">
    <source>
        <dbReference type="ARBA" id="ARBA00023125"/>
    </source>
</evidence>
<dbReference type="Pfam" id="PF13377">
    <property type="entry name" value="Peripla_BP_3"/>
    <property type="match status" value="1"/>
</dbReference>
<feature type="domain" description="HTH lacI-type" evidence="5">
    <location>
        <begin position="7"/>
        <end position="61"/>
    </location>
</feature>
<dbReference type="CDD" id="cd01392">
    <property type="entry name" value="HTH_LacI"/>
    <property type="match status" value="1"/>
</dbReference>
<dbReference type="AlphaFoldDB" id="A0A839EKM2"/>
<dbReference type="GO" id="GO:0003700">
    <property type="term" value="F:DNA-binding transcription factor activity"/>
    <property type="evidence" value="ECO:0007669"/>
    <property type="project" value="TreeGrafter"/>
</dbReference>
<dbReference type="InterPro" id="IPR046335">
    <property type="entry name" value="LacI/GalR-like_sensor"/>
</dbReference>
<dbReference type="Proteomes" id="UP000549052">
    <property type="component" value="Unassembled WGS sequence"/>
</dbReference>
<dbReference type="Gene3D" id="3.40.50.2300">
    <property type="match status" value="2"/>
</dbReference>
<dbReference type="PRINTS" id="PR00036">
    <property type="entry name" value="HTHLACI"/>
</dbReference>
<dbReference type="PROSITE" id="PS50932">
    <property type="entry name" value="HTH_LACI_2"/>
    <property type="match status" value="1"/>
</dbReference>
<name>A0A839EKM2_9HYPH</name>
<organism evidence="6 7">
    <name type="scientific">Phyllobacterium myrsinacearum</name>
    <dbReference type="NCBI Taxonomy" id="28101"/>
    <lineage>
        <taxon>Bacteria</taxon>
        <taxon>Pseudomonadati</taxon>
        <taxon>Pseudomonadota</taxon>
        <taxon>Alphaproteobacteria</taxon>
        <taxon>Hyphomicrobiales</taxon>
        <taxon>Phyllobacteriaceae</taxon>
        <taxon>Phyllobacterium</taxon>
    </lineage>
</organism>
<keyword evidence="1" id="KW-0678">Repressor</keyword>
<dbReference type="Gene3D" id="1.10.260.40">
    <property type="entry name" value="lambda repressor-like DNA-binding domains"/>
    <property type="match status" value="1"/>
</dbReference>
<keyword evidence="3 6" id="KW-0238">DNA-binding</keyword>
<evidence type="ECO:0000313" key="7">
    <source>
        <dbReference type="Proteomes" id="UP000549052"/>
    </source>
</evidence>
<dbReference type="SUPFAM" id="SSF53822">
    <property type="entry name" value="Periplasmic binding protein-like I"/>
    <property type="match status" value="1"/>
</dbReference>
<dbReference type="InterPro" id="IPR028082">
    <property type="entry name" value="Peripla_BP_I"/>
</dbReference>
<dbReference type="PANTHER" id="PTHR30146:SF148">
    <property type="entry name" value="HTH-TYPE TRANSCRIPTIONAL REPRESSOR PURR-RELATED"/>
    <property type="match status" value="1"/>
</dbReference>
<keyword evidence="2" id="KW-0805">Transcription regulation</keyword>
<dbReference type="PANTHER" id="PTHR30146">
    <property type="entry name" value="LACI-RELATED TRANSCRIPTIONAL REPRESSOR"/>
    <property type="match status" value="1"/>
</dbReference>